<dbReference type="GO" id="GO:0006352">
    <property type="term" value="P:DNA-templated transcription initiation"/>
    <property type="evidence" value="ECO:0007669"/>
    <property type="project" value="InterPro"/>
</dbReference>
<feature type="domain" description="RNA polymerase sigma-70 region 2" evidence="5">
    <location>
        <begin position="21"/>
        <end position="85"/>
    </location>
</feature>
<protein>
    <submittedName>
        <fullName evidence="7">ECF subfamily RNA polymerase sigma-24 subunit</fullName>
    </submittedName>
</protein>
<sequence length="181" mass="21049">MSLKQLIQDCSQDNRKAQAELYNLFAPKLYSTCLKYSRTTAEAEDNLQDSFITILNKIDQYRFEGSFEGWMRRIVINTALQKYRNDTVFEIIKDHTDAPDEEFLTSEAETLSMDELLKLIQELPDRYRLVFNLYVMDGYNHKEISEMLSITEGTSKSNLARARGILKLKIEQANTKKSLTL</sequence>
<dbReference type="GO" id="GO:0016987">
    <property type="term" value="F:sigma factor activity"/>
    <property type="evidence" value="ECO:0007669"/>
    <property type="project" value="UniProtKB-KW"/>
</dbReference>
<proteinExistence type="inferred from homology"/>
<name>I0WJ84_9FLAO</name>
<dbReference type="PANTHER" id="PTHR43133">
    <property type="entry name" value="RNA POLYMERASE ECF-TYPE SIGMA FACTO"/>
    <property type="match status" value="1"/>
</dbReference>
<dbReference type="NCBIfam" id="TIGR02937">
    <property type="entry name" value="sigma70-ECF"/>
    <property type="match status" value="1"/>
</dbReference>
<dbReference type="CDD" id="cd06171">
    <property type="entry name" value="Sigma70_r4"/>
    <property type="match status" value="1"/>
</dbReference>
<dbReference type="SUPFAM" id="SSF88659">
    <property type="entry name" value="Sigma3 and sigma4 domains of RNA polymerase sigma factors"/>
    <property type="match status" value="1"/>
</dbReference>
<evidence type="ECO:0000259" key="6">
    <source>
        <dbReference type="Pfam" id="PF08281"/>
    </source>
</evidence>
<evidence type="ECO:0000256" key="3">
    <source>
        <dbReference type="ARBA" id="ARBA00023082"/>
    </source>
</evidence>
<gene>
    <name evidence="7" type="ORF">W5A_00465</name>
</gene>
<evidence type="ECO:0000256" key="1">
    <source>
        <dbReference type="ARBA" id="ARBA00010641"/>
    </source>
</evidence>
<dbReference type="Gene3D" id="1.10.1740.10">
    <property type="match status" value="1"/>
</dbReference>
<dbReference type="RefSeq" id="WP_008236280.1">
    <property type="nucleotide sequence ID" value="NZ_AJJU01000002.1"/>
</dbReference>
<dbReference type="InterPro" id="IPR036388">
    <property type="entry name" value="WH-like_DNA-bd_sf"/>
</dbReference>
<dbReference type="Pfam" id="PF08281">
    <property type="entry name" value="Sigma70_r4_2"/>
    <property type="match status" value="1"/>
</dbReference>
<keyword evidence="8" id="KW-1185">Reference proteome</keyword>
<dbReference type="Pfam" id="PF04542">
    <property type="entry name" value="Sigma70_r2"/>
    <property type="match status" value="1"/>
</dbReference>
<dbReference type="PATRIC" id="fig|946077.3.peg.98"/>
<dbReference type="InterPro" id="IPR014284">
    <property type="entry name" value="RNA_pol_sigma-70_dom"/>
</dbReference>
<reference evidence="7 8" key="1">
    <citation type="journal article" date="2012" name="J. Bacteriol.">
        <title>Genome Sequence of the Halotolerant Bacterium Imtechella halotolerans K1T.</title>
        <authorList>
            <person name="Kumar S."/>
            <person name="Vikram S."/>
            <person name="Subramanian S."/>
            <person name="Raghava G.P."/>
            <person name="Pinnaka A.K."/>
        </authorList>
    </citation>
    <scope>NUCLEOTIDE SEQUENCE [LARGE SCALE GENOMIC DNA]</scope>
    <source>
        <strain evidence="7 8">K1</strain>
    </source>
</reference>
<keyword evidence="4" id="KW-0804">Transcription</keyword>
<evidence type="ECO:0000313" key="7">
    <source>
        <dbReference type="EMBL" id="EID76450.1"/>
    </source>
</evidence>
<dbReference type="InterPro" id="IPR039425">
    <property type="entry name" value="RNA_pol_sigma-70-like"/>
</dbReference>
<dbReference type="InterPro" id="IPR013249">
    <property type="entry name" value="RNA_pol_sigma70_r4_t2"/>
</dbReference>
<evidence type="ECO:0000256" key="4">
    <source>
        <dbReference type="ARBA" id="ARBA00023163"/>
    </source>
</evidence>
<accession>I0WJ84</accession>
<evidence type="ECO:0000259" key="5">
    <source>
        <dbReference type="Pfam" id="PF04542"/>
    </source>
</evidence>
<organism evidence="7 8">
    <name type="scientific">Imtechella halotolerans K1</name>
    <dbReference type="NCBI Taxonomy" id="946077"/>
    <lineage>
        <taxon>Bacteria</taxon>
        <taxon>Pseudomonadati</taxon>
        <taxon>Bacteroidota</taxon>
        <taxon>Flavobacteriia</taxon>
        <taxon>Flavobacteriales</taxon>
        <taxon>Flavobacteriaceae</taxon>
        <taxon>Imtechella</taxon>
    </lineage>
</organism>
<dbReference type="PANTHER" id="PTHR43133:SF46">
    <property type="entry name" value="RNA POLYMERASE SIGMA-70 FACTOR ECF SUBFAMILY"/>
    <property type="match status" value="1"/>
</dbReference>
<keyword evidence="2" id="KW-0805">Transcription regulation</keyword>
<dbReference type="STRING" id="946077.W5A_00465"/>
<dbReference type="OrthoDB" id="1056775at2"/>
<comment type="caution">
    <text evidence="7">The sequence shown here is derived from an EMBL/GenBank/DDBJ whole genome shotgun (WGS) entry which is preliminary data.</text>
</comment>
<evidence type="ECO:0000256" key="2">
    <source>
        <dbReference type="ARBA" id="ARBA00023015"/>
    </source>
</evidence>
<evidence type="ECO:0000313" key="8">
    <source>
        <dbReference type="Proteomes" id="UP000005938"/>
    </source>
</evidence>
<dbReference type="AlphaFoldDB" id="I0WJ84"/>
<dbReference type="EMBL" id="AJJU01000002">
    <property type="protein sequence ID" value="EID76450.1"/>
    <property type="molecule type" value="Genomic_DNA"/>
</dbReference>
<feature type="domain" description="RNA polymerase sigma factor 70 region 4 type 2" evidence="6">
    <location>
        <begin position="114"/>
        <end position="163"/>
    </location>
</feature>
<dbReference type="InterPro" id="IPR013324">
    <property type="entry name" value="RNA_pol_sigma_r3/r4-like"/>
</dbReference>
<dbReference type="InterPro" id="IPR007627">
    <property type="entry name" value="RNA_pol_sigma70_r2"/>
</dbReference>
<dbReference type="GO" id="GO:0003677">
    <property type="term" value="F:DNA binding"/>
    <property type="evidence" value="ECO:0007669"/>
    <property type="project" value="InterPro"/>
</dbReference>
<dbReference type="SUPFAM" id="SSF88946">
    <property type="entry name" value="Sigma2 domain of RNA polymerase sigma factors"/>
    <property type="match status" value="1"/>
</dbReference>
<dbReference type="Proteomes" id="UP000005938">
    <property type="component" value="Unassembled WGS sequence"/>
</dbReference>
<dbReference type="eggNOG" id="COG1595">
    <property type="taxonomic scope" value="Bacteria"/>
</dbReference>
<dbReference type="InterPro" id="IPR013325">
    <property type="entry name" value="RNA_pol_sigma_r2"/>
</dbReference>
<dbReference type="Gene3D" id="1.10.10.10">
    <property type="entry name" value="Winged helix-like DNA-binding domain superfamily/Winged helix DNA-binding domain"/>
    <property type="match status" value="1"/>
</dbReference>
<comment type="similarity">
    <text evidence="1">Belongs to the sigma-70 factor family. ECF subfamily.</text>
</comment>
<keyword evidence="3" id="KW-0731">Sigma factor</keyword>